<dbReference type="AlphaFoldDB" id="A0A9Q0MWA9"/>
<evidence type="ECO:0000256" key="9">
    <source>
        <dbReference type="ARBA" id="ARBA00023662"/>
    </source>
</evidence>
<accession>A0A9Q0MWA9</accession>
<evidence type="ECO:0000256" key="7">
    <source>
        <dbReference type="ARBA" id="ARBA00023273"/>
    </source>
</evidence>
<dbReference type="PANTHER" id="PTHR14885">
    <property type="entry name" value="CILIA- AND FLAGELLA-ASSOCIATED PROTEIN 43-RELATED"/>
    <property type="match status" value="1"/>
</dbReference>
<keyword evidence="3" id="KW-0853">WD repeat</keyword>
<keyword evidence="5 10" id="KW-0175">Coiled coil</keyword>
<comment type="subcellular location">
    <subcellularLocation>
        <location evidence="1">Cytoplasm</location>
        <location evidence="1">Cytoskeleton</location>
        <location evidence="1">Cilium axoneme</location>
    </subcellularLocation>
</comment>
<dbReference type="Pfam" id="PF25828">
    <property type="entry name" value="CC_Cfap43"/>
    <property type="match status" value="1"/>
</dbReference>
<protein>
    <recommendedName>
        <fullName evidence="9">Cilia- and flagella-associated protein 43</fullName>
    </recommendedName>
</protein>
<keyword evidence="6" id="KW-0206">Cytoskeleton</keyword>
<dbReference type="GO" id="GO:0060271">
    <property type="term" value="P:cilium assembly"/>
    <property type="evidence" value="ECO:0007669"/>
    <property type="project" value="TreeGrafter"/>
</dbReference>
<evidence type="ECO:0000256" key="2">
    <source>
        <dbReference type="ARBA" id="ARBA00022490"/>
    </source>
</evidence>
<evidence type="ECO:0000313" key="11">
    <source>
        <dbReference type="EMBL" id="KAJ6638364.1"/>
    </source>
</evidence>
<evidence type="ECO:0000256" key="1">
    <source>
        <dbReference type="ARBA" id="ARBA00004430"/>
    </source>
</evidence>
<sequence length="1214" mass="141726">ISKLSLKDISVMEAHPKLPIVVYGNSCGYLYLLSICDPEQPLYLCKFYLTTSGIESLKYSLNGRTIVAYTKDKNIFVTQYHAGGIMHVTNQISLTSELLCFTVYDNSVDVHITALNYELNDAINVFSSNQMLHIKIVANDWTTNETKLDNYYTSVEYLNEKFDKLIAIPFKKTELHIFSLTSNNSLRITTTIQTGHLFKYFQIKVYPKFFITFGVDGLVSVWDSDAFQVVAAFFPHDKRFGGVKKCEADSNRRYVLSLGSSNNLICTELSTKYHLVQDMNVANDDTDSRNLNAQVGIDLSPQIEEKTWLQQKMESEIERERKNFQNDRQTILEDLDKIKGKLKKIMDENETVPSNTKLDVNEFNLNAEETDKFLDEAQRDRLEKEAYLKEFCLSQNKIAELILSSTWDSIDVKGTTLRGVFTKLKVENYALIKSNEHFENDLARVTSYRRAENLVNRGDIFEPWIPKTTSQLEIGLSKMPGCVRDTNATADNEEQLSSDYVLPLSGTISHHFIQPFPYRYNQMEVVTYQQMWAETVMGFHDSLALRKYFNNIFDKMTKTKDYEINLVKERNERLRHIQREKNILEKLRKSSVQYCREIIDPEYMPDENPNSIIKVDECEIGVTPYITEAEQKLIDERNEEALRRYRELMADDFPDRALNVMMNGVLEQKWEDEIKKDPPSPECLALGKDPKNYTAADLSSIVQYEKQMKSRNEERLKYFNMLTDEEKLIDGLLEKQIKSFNSKVGETYLQKLHIEFCIGCEELKLLRYHLLNFNRKLLSKKERDLYNEMKELRSEIESLCRTHTLLEEIFLSCRTRYEELNERNRLLDKQFKSSFMLSAPSQAVVDQAYRVFRRRPKWQMRAWQTAAILQDMAKRVNVNDCSVNGPPLPDVCFTHLELLEKVDKFSNAPNLMDQMNWPILCKMRREKIEVEFKVRSCGALLAEAEASANAFTKEINLKRQRLAHFDVKMNELREDQKSNLINRSIQICLKGGAIEIPLSGSVKDFRNAVLLHESDVHEINEIIRKAGNKKLRVMESAAVFRRKIIHKEWQHKSLRIKMRNKQDAIKCIEKCKITKEVQNWLQYKQYGKGENISQTDLERERESVYARLETSCREIMVKIQMIDRHILEKRIESSVLDKKIQSVNLDVAELNLKRNVENEEITEKDRKVRLSLLAERSRLVKQVQKQHAKILELTTMLELQRLKTYPTLNLQSNN</sequence>
<comment type="caution">
    <text evidence="11">The sequence shown here is derived from an EMBL/GenBank/DDBJ whole genome shotgun (WGS) entry which is preliminary data.</text>
</comment>
<dbReference type="GO" id="GO:0005930">
    <property type="term" value="C:axoneme"/>
    <property type="evidence" value="ECO:0007669"/>
    <property type="project" value="UniProtKB-SubCell"/>
</dbReference>
<dbReference type="Proteomes" id="UP001151699">
    <property type="component" value="Chromosome X"/>
</dbReference>
<proteinExistence type="inferred from homology"/>
<keyword evidence="11" id="KW-0282">Flagellum</keyword>
<organism evidence="11 12">
    <name type="scientific">Pseudolycoriella hygida</name>
    <dbReference type="NCBI Taxonomy" id="35572"/>
    <lineage>
        <taxon>Eukaryota</taxon>
        <taxon>Metazoa</taxon>
        <taxon>Ecdysozoa</taxon>
        <taxon>Arthropoda</taxon>
        <taxon>Hexapoda</taxon>
        <taxon>Insecta</taxon>
        <taxon>Pterygota</taxon>
        <taxon>Neoptera</taxon>
        <taxon>Endopterygota</taxon>
        <taxon>Diptera</taxon>
        <taxon>Nematocera</taxon>
        <taxon>Sciaroidea</taxon>
        <taxon>Sciaridae</taxon>
        <taxon>Pseudolycoriella</taxon>
    </lineage>
</organism>
<evidence type="ECO:0000256" key="8">
    <source>
        <dbReference type="ARBA" id="ARBA00023605"/>
    </source>
</evidence>
<keyword evidence="11" id="KW-0969">Cilium</keyword>
<feature type="coiled-coil region" evidence="10">
    <location>
        <begin position="775"/>
        <end position="809"/>
    </location>
</feature>
<keyword evidence="12" id="KW-1185">Reference proteome</keyword>
<keyword evidence="7" id="KW-0966">Cell projection</keyword>
<keyword evidence="4" id="KW-0677">Repeat</keyword>
<gene>
    <name evidence="11" type="primary">cfap43</name>
    <name evidence="11" type="ORF">Bhyg_11099</name>
</gene>
<dbReference type="InterPro" id="IPR036322">
    <property type="entry name" value="WD40_repeat_dom_sf"/>
</dbReference>
<reference evidence="11" key="1">
    <citation type="submission" date="2022-07" db="EMBL/GenBank/DDBJ databases">
        <authorList>
            <person name="Trinca V."/>
            <person name="Uliana J.V.C."/>
            <person name="Torres T.T."/>
            <person name="Ward R.J."/>
            <person name="Monesi N."/>
        </authorList>
    </citation>
    <scope>NUCLEOTIDE SEQUENCE</scope>
    <source>
        <strain evidence="11">HSMRA1968</strain>
        <tissue evidence="11">Whole embryos</tissue>
    </source>
</reference>
<dbReference type="PANTHER" id="PTHR14885:SF1">
    <property type="entry name" value="CILIA- AND FLAGELLA-ASSOCIATED PROTEIN 43"/>
    <property type="match status" value="1"/>
</dbReference>
<dbReference type="SUPFAM" id="SSF50978">
    <property type="entry name" value="WD40 repeat-like"/>
    <property type="match status" value="1"/>
</dbReference>
<dbReference type="OrthoDB" id="535167at2759"/>
<evidence type="ECO:0000313" key="12">
    <source>
        <dbReference type="Proteomes" id="UP001151699"/>
    </source>
</evidence>
<keyword evidence="2" id="KW-0963">Cytoplasm</keyword>
<feature type="non-terminal residue" evidence="11">
    <location>
        <position position="1214"/>
    </location>
</feature>
<comment type="similarity">
    <text evidence="8">Belongs to the CFAP43 family.</text>
</comment>
<name>A0A9Q0MWA9_9DIPT</name>
<evidence type="ECO:0000256" key="4">
    <source>
        <dbReference type="ARBA" id="ARBA00022737"/>
    </source>
</evidence>
<dbReference type="EMBL" id="WJQU01000003">
    <property type="protein sequence ID" value="KAJ6638364.1"/>
    <property type="molecule type" value="Genomic_DNA"/>
</dbReference>
<evidence type="ECO:0000256" key="5">
    <source>
        <dbReference type="ARBA" id="ARBA00023054"/>
    </source>
</evidence>
<evidence type="ECO:0000256" key="3">
    <source>
        <dbReference type="ARBA" id="ARBA00022574"/>
    </source>
</evidence>
<evidence type="ECO:0000256" key="10">
    <source>
        <dbReference type="SAM" id="Coils"/>
    </source>
</evidence>
<evidence type="ECO:0000256" key="6">
    <source>
        <dbReference type="ARBA" id="ARBA00023212"/>
    </source>
</evidence>
<dbReference type="InterPro" id="IPR015943">
    <property type="entry name" value="WD40/YVTN_repeat-like_dom_sf"/>
</dbReference>
<dbReference type="Gene3D" id="2.130.10.10">
    <property type="entry name" value="YVTN repeat-like/Quinoprotein amine dehydrogenase"/>
    <property type="match status" value="1"/>
</dbReference>
<dbReference type="GO" id="GO:0003341">
    <property type="term" value="P:cilium movement"/>
    <property type="evidence" value="ECO:0007669"/>
    <property type="project" value="UniProtKB-ARBA"/>
</dbReference>